<evidence type="ECO:0000313" key="3">
    <source>
        <dbReference type="EMBL" id="KAH9380339.1"/>
    </source>
</evidence>
<dbReference type="Proteomes" id="UP000821853">
    <property type="component" value="Chromosome 8"/>
</dbReference>
<dbReference type="PANTHER" id="PTHR11733">
    <property type="entry name" value="ZINC METALLOPROTEASE FAMILY M13 NEPRILYSIN-RELATED"/>
    <property type="match status" value="1"/>
</dbReference>
<dbReference type="InterPro" id="IPR024079">
    <property type="entry name" value="MetalloPept_cat_dom_sf"/>
</dbReference>
<comment type="similarity">
    <text evidence="1">Belongs to the peptidase M13 family.</text>
</comment>
<dbReference type="PANTHER" id="PTHR11733:SF241">
    <property type="entry name" value="GH26575P-RELATED"/>
    <property type="match status" value="1"/>
</dbReference>
<dbReference type="AlphaFoldDB" id="A0A9J6GYM8"/>
<dbReference type="Pfam" id="PF05649">
    <property type="entry name" value="Peptidase_M13_N"/>
    <property type="match status" value="1"/>
</dbReference>
<dbReference type="InterPro" id="IPR042089">
    <property type="entry name" value="Peptidase_M13_dom_2"/>
</dbReference>
<dbReference type="InterPro" id="IPR000718">
    <property type="entry name" value="Peptidase_M13"/>
</dbReference>
<organism evidence="3 4">
    <name type="scientific">Haemaphysalis longicornis</name>
    <name type="common">Bush tick</name>
    <dbReference type="NCBI Taxonomy" id="44386"/>
    <lineage>
        <taxon>Eukaryota</taxon>
        <taxon>Metazoa</taxon>
        <taxon>Ecdysozoa</taxon>
        <taxon>Arthropoda</taxon>
        <taxon>Chelicerata</taxon>
        <taxon>Arachnida</taxon>
        <taxon>Acari</taxon>
        <taxon>Parasitiformes</taxon>
        <taxon>Ixodida</taxon>
        <taxon>Ixodoidea</taxon>
        <taxon>Ixodidae</taxon>
        <taxon>Haemaphysalinae</taxon>
        <taxon>Haemaphysalis</taxon>
    </lineage>
</organism>
<protein>
    <recommendedName>
        <fullName evidence="2">Peptidase M13 N-terminal domain-containing protein</fullName>
    </recommendedName>
</protein>
<dbReference type="OrthoDB" id="6512932at2759"/>
<dbReference type="GO" id="GO:0016485">
    <property type="term" value="P:protein processing"/>
    <property type="evidence" value="ECO:0007669"/>
    <property type="project" value="TreeGrafter"/>
</dbReference>
<dbReference type="Gene3D" id="1.10.1380.10">
    <property type="entry name" value="Neutral endopeptidase , domain2"/>
    <property type="match status" value="1"/>
</dbReference>
<feature type="domain" description="Peptidase M13 N-terminal" evidence="2">
    <location>
        <begin position="57"/>
        <end position="370"/>
    </location>
</feature>
<evidence type="ECO:0000313" key="4">
    <source>
        <dbReference type="Proteomes" id="UP000821853"/>
    </source>
</evidence>
<reference evidence="3 4" key="1">
    <citation type="journal article" date="2020" name="Cell">
        <title>Large-Scale Comparative Analyses of Tick Genomes Elucidate Their Genetic Diversity and Vector Capacities.</title>
        <authorList>
            <consortium name="Tick Genome and Microbiome Consortium (TIGMIC)"/>
            <person name="Jia N."/>
            <person name="Wang J."/>
            <person name="Shi W."/>
            <person name="Du L."/>
            <person name="Sun Y."/>
            <person name="Zhan W."/>
            <person name="Jiang J.F."/>
            <person name="Wang Q."/>
            <person name="Zhang B."/>
            <person name="Ji P."/>
            <person name="Bell-Sakyi L."/>
            <person name="Cui X.M."/>
            <person name="Yuan T.T."/>
            <person name="Jiang B.G."/>
            <person name="Yang W.F."/>
            <person name="Lam T.T."/>
            <person name="Chang Q.C."/>
            <person name="Ding S.J."/>
            <person name="Wang X.J."/>
            <person name="Zhu J.G."/>
            <person name="Ruan X.D."/>
            <person name="Zhao L."/>
            <person name="Wei J.T."/>
            <person name="Ye R.Z."/>
            <person name="Que T.C."/>
            <person name="Du C.H."/>
            <person name="Zhou Y.H."/>
            <person name="Cheng J.X."/>
            <person name="Dai P.F."/>
            <person name="Guo W.B."/>
            <person name="Han X.H."/>
            <person name="Huang E.J."/>
            <person name="Li L.F."/>
            <person name="Wei W."/>
            <person name="Gao Y.C."/>
            <person name="Liu J.Z."/>
            <person name="Shao H.Z."/>
            <person name="Wang X."/>
            <person name="Wang C.C."/>
            <person name="Yang T.C."/>
            <person name="Huo Q.B."/>
            <person name="Li W."/>
            <person name="Chen H.Y."/>
            <person name="Chen S.E."/>
            <person name="Zhou L.G."/>
            <person name="Ni X.B."/>
            <person name="Tian J.H."/>
            <person name="Sheng Y."/>
            <person name="Liu T."/>
            <person name="Pan Y.S."/>
            <person name="Xia L.Y."/>
            <person name="Li J."/>
            <person name="Zhao F."/>
            <person name="Cao W.C."/>
        </authorList>
    </citation>
    <scope>NUCLEOTIDE SEQUENCE [LARGE SCALE GENOMIC DNA]</scope>
    <source>
        <strain evidence="3">HaeL-2018</strain>
    </source>
</reference>
<dbReference type="Gene3D" id="3.40.390.10">
    <property type="entry name" value="Collagenase (Catalytic Domain)"/>
    <property type="match status" value="1"/>
</dbReference>
<evidence type="ECO:0000256" key="1">
    <source>
        <dbReference type="ARBA" id="ARBA00007357"/>
    </source>
</evidence>
<gene>
    <name evidence="3" type="ORF">HPB48_016101</name>
</gene>
<dbReference type="PROSITE" id="PS51885">
    <property type="entry name" value="NEPRILYSIN"/>
    <property type="match status" value="1"/>
</dbReference>
<comment type="caution">
    <text evidence="3">The sequence shown here is derived from an EMBL/GenBank/DDBJ whole genome shotgun (WGS) entry which is preliminary data.</text>
</comment>
<name>A0A9J6GYM8_HAELO</name>
<dbReference type="VEuPathDB" id="VectorBase:HLOH_054276"/>
<dbReference type="SUPFAM" id="SSF55486">
    <property type="entry name" value="Metalloproteases ('zincins'), catalytic domain"/>
    <property type="match status" value="1"/>
</dbReference>
<keyword evidence="4" id="KW-1185">Reference proteome</keyword>
<evidence type="ECO:0000259" key="2">
    <source>
        <dbReference type="Pfam" id="PF05649"/>
    </source>
</evidence>
<accession>A0A9J6GYM8</accession>
<sequence length="593" mass="65205">MMIKFLTIADQSLASRHGHVFVRKNRLLSTLRAVCDTHACQEYAWELQSSLDVGCNPCHSLYGFVCGRWRRGAAVMSMRKAAEASMLRQALQSVMAVNASEVDSGSSTTEKVAALVHSCLYAQRYPEELAAFLRARRILPYRPLNANDLLDILVDLSANWGIDLWFQIRIGLRSNGTPAVYLGRSQTLSHWAATVQRILNTRKFRKNIQRTLKMLGLPGEQQKEAASRVTSLENLVTGALGNSTANKEPLVVSLETMAVLLTPSVPTASWLHALRSVQPPGVNITRDVPVYVDHPSVLQALSHLLDLGARMQDAVAEHIAYRIILELGWMVDDRNPRHRPLDSTPDAAAIKCLHQVKDMVGTAWFSLFSTSHDDRRLMQSILAVLRPTLQLSAGIVAPSESSVPADVLPPLQASFFASWVAYKEARYELLSSGLYNILNADGVADVAWNHELNLTVEPLIFSYPFFHSDLLPVVNYAGVGRLLARAVLGLTASNASAMALEAAAVRGAQRALDESGEARKSPGAAFLNSTSVDELFFMASCYTVCSTDDANETARLMCDEPVMKLQSFMAAFKCSLPHGLTRRKDLNSTRRSS</sequence>
<proteinExistence type="inferred from homology"/>
<dbReference type="InterPro" id="IPR008753">
    <property type="entry name" value="Peptidase_M13_N"/>
</dbReference>
<dbReference type="EMBL" id="JABSTR010000010">
    <property type="protein sequence ID" value="KAH9380339.1"/>
    <property type="molecule type" value="Genomic_DNA"/>
</dbReference>
<dbReference type="GO" id="GO:0005886">
    <property type="term" value="C:plasma membrane"/>
    <property type="evidence" value="ECO:0007669"/>
    <property type="project" value="TreeGrafter"/>
</dbReference>
<dbReference type="GO" id="GO:0004222">
    <property type="term" value="F:metalloendopeptidase activity"/>
    <property type="evidence" value="ECO:0007669"/>
    <property type="project" value="InterPro"/>
</dbReference>